<evidence type="ECO:0000313" key="9">
    <source>
        <dbReference type="Proteomes" id="UP001146120"/>
    </source>
</evidence>
<dbReference type="AlphaFoldDB" id="A0AAV2YMY6"/>
<dbReference type="GO" id="GO:0005743">
    <property type="term" value="C:mitochondrial inner membrane"/>
    <property type="evidence" value="ECO:0007669"/>
    <property type="project" value="TreeGrafter"/>
</dbReference>
<evidence type="ECO:0000313" key="8">
    <source>
        <dbReference type="EMBL" id="DAZ96397.1"/>
    </source>
</evidence>
<sequence>MTGVGFRACMFPLYVYQIRASQRLMQARSDFKKIWSAYKYARTFLPSSDQRGHLQAILIARRGANFVMDKYNTRPVQTMLGSLLNIPIFFLVAYSARDMIRSGNFEGLQTGGLWIWANMMEPDSTYVLPIVACASTYLNQEVSLRSHSVQRYHRYAVSSFHFCRDLMADSRVMQGVFFYWIGASWAMMGQSLLMDNNAVRRKLGLRPRISAPAKPATADVAAGSASVDKSAEVSVKDKHNA</sequence>
<reference evidence="8" key="2">
    <citation type="journal article" date="2023" name="Microbiol Resour">
        <title>Decontamination and Annotation of the Draft Genome Sequence of the Oomycete Lagenidium giganteum ARSEF 373.</title>
        <authorList>
            <person name="Morgan W.R."/>
            <person name="Tartar A."/>
        </authorList>
    </citation>
    <scope>NUCLEOTIDE SEQUENCE</scope>
    <source>
        <strain evidence="8">ARSEF 373</strain>
    </source>
</reference>
<evidence type="ECO:0000256" key="6">
    <source>
        <dbReference type="SAM" id="MobiDB-lite"/>
    </source>
</evidence>
<dbReference type="PANTHER" id="PTHR12428">
    <property type="entry name" value="OXA1"/>
    <property type="match status" value="1"/>
</dbReference>
<comment type="caution">
    <text evidence="8">The sequence shown here is derived from an EMBL/GenBank/DDBJ whole genome shotgun (WGS) entry which is preliminary data.</text>
</comment>
<evidence type="ECO:0000256" key="3">
    <source>
        <dbReference type="ARBA" id="ARBA00022989"/>
    </source>
</evidence>
<keyword evidence="4" id="KW-0472">Membrane</keyword>
<comment type="subcellular location">
    <subcellularLocation>
        <location evidence="1 5">Membrane</location>
        <topology evidence="1 5">Multi-pass membrane protein</topology>
    </subcellularLocation>
</comment>
<dbReference type="InterPro" id="IPR001708">
    <property type="entry name" value="YidC/ALB3/OXA1/COX18"/>
</dbReference>
<evidence type="ECO:0000259" key="7">
    <source>
        <dbReference type="Pfam" id="PF02096"/>
    </source>
</evidence>
<feature type="domain" description="Membrane insertase YidC/Oxa/ALB C-terminal" evidence="7">
    <location>
        <begin position="5"/>
        <end position="195"/>
    </location>
</feature>
<dbReference type="GO" id="GO:0032977">
    <property type="term" value="F:membrane insertase activity"/>
    <property type="evidence" value="ECO:0007669"/>
    <property type="project" value="InterPro"/>
</dbReference>
<dbReference type="PANTHER" id="PTHR12428:SF65">
    <property type="entry name" value="CYTOCHROME C OXIDASE ASSEMBLY PROTEIN COX18, MITOCHONDRIAL"/>
    <property type="match status" value="1"/>
</dbReference>
<reference evidence="8" key="1">
    <citation type="submission" date="2022-11" db="EMBL/GenBank/DDBJ databases">
        <authorList>
            <person name="Morgan W.R."/>
            <person name="Tartar A."/>
        </authorList>
    </citation>
    <scope>NUCLEOTIDE SEQUENCE</scope>
    <source>
        <strain evidence="8">ARSEF 373</strain>
    </source>
</reference>
<evidence type="ECO:0000256" key="2">
    <source>
        <dbReference type="ARBA" id="ARBA00022692"/>
    </source>
</evidence>
<accession>A0AAV2YMY6</accession>
<proteinExistence type="inferred from homology"/>
<organism evidence="8 9">
    <name type="scientific">Lagenidium giganteum</name>
    <dbReference type="NCBI Taxonomy" id="4803"/>
    <lineage>
        <taxon>Eukaryota</taxon>
        <taxon>Sar</taxon>
        <taxon>Stramenopiles</taxon>
        <taxon>Oomycota</taxon>
        <taxon>Peronosporomycetes</taxon>
        <taxon>Pythiales</taxon>
        <taxon>Pythiaceae</taxon>
    </lineage>
</organism>
<keyword evidence="2 5" id="KW-0812">Transmembrane</keyword>
<dbReference type="Proteomes" id="UP001146120">
    <property type="component" value="Unassembled WGS sequence"/>
</dbReference>
<name>A0AAV2YMY6_9STRA</name>
<dbReference type="Pfam" id="PF02096">
    <property type="entry name" value="60KD_IMP"/>
    <property type="match status" value="1"/>
</dbReference>
<keyword evidence="3" id="KW-1133">Transmembrane helix</keyword>
<evidence type="ECO:0000256" key="5">
    <source>
        <dbReference type="RuleBase" id="RU003945"/>
    </source>
</evidence>
<protein>
    <recommendedName>
        <fullName evidence="7">Membrane insertase YidC/Oxa/ALB C-terminal domain-containing protein</fullName>
    </recommendedName>
</protein>
<gene>
    <name evidence="8" type="ORF">N0F65_012478</name>
</gene>
<dbReference type="GO" id="GO:0032979">
    <property type="term" value="P:protein insertion into mitochondrial inner membrane from matrix"/>
    <property type="evidence" value="ECO:0007669"/>
    <property type="project" value="TreeGrafter"/>
</dbReference>
<comment type="similarity">
    <text evidence="5">Belongs to the OXA1/ALB3/YidC family.</text>
</comment>
<dbReference type="EMBL" id="DAKRPA010000168">
    <property type="protein sequence ID" value="DAZ96397.1"/>
    <property type="molecule type" value="Genomic_DNA"/>
</dbReference>
<feature type="region of interest" description="Disordered" evidence="6">
    <location>
        <begin position="221"/>
        <end position="241"/>
    </location>
</feature>
<evidence type="ECO:0000256" key="4">
    <source>
        <dbReference type="ARBA" id="ARBA00023136"/>
    </source>
</evidence>
<dbReference type="InterPro" id="IPR028055">
    <property type="entry name" value="YidC/Oxa/ALB_C"/>
</dbReference>
<evidence type="ECO:0000256" key="1">
    <source>
        <dbReference type="ARBA" id="ARBA00004141"/>
    </source>
</evidence>
<feature type="compositionally biased region" description="Basic and acidic residues" evidence="6">
    <location>
        <begin position="229"/>
        <end position="241"/>
    </location>
</feature>
<keyword evidence="9" id="KW-1185">Reference proteome</keyword>